<accession>A0AAE3BBZ0</accession>
<evidence type="ECO:0000313" key="1">
    <source>
        <dbReference type="EMBL" id="MBM4716188.1"/>
    </source>
</evidence>
<comment type="caution">
    <text evidence="1">The sequence shown here is derived from an EMBL/GenBank/DDBJ whole genome shotgun (WGS) entry which is preliminary data.</text>
</comment>
<name>A0AAE3BBZ0_RHOHA</name>
<protein>
    <submittedName>
        <fullName evidence="1">Uncharacterized protein</fullName>
    </submittedName>
</protein>
<evidence type="ECO:0000313" key="2">
    <source>
        <dbReference type="Proteomes" id="UP000706122"/>
    </source>
</evidence>
<dbReference type="Proteomes" id="UP000706122">
    <property type="component" value="Unassembled WGS sequence"/>
</dbReference>
<reference evidence="1" key="1">
    <citation type="submission" date="2019-11" db="EMBL/GenBank/DDBJ databases">
        <title>Spread of Macrolides and rifampicin resistant Rhodococcus equi in clinical isolates in the USA.</title>
        <authorList>
            <person name="Alvarez-Narvaez S."/>
            <person name="Huber L."/>
            <person name="Cohen N.D."/>
            <person name="Slovis N."/>
            <person name="Greiter M."/>
            <person name="Giguere S."/>
            <person name="Hart K."/>
        </authorList>
    </citation>
    <scope>NUCLEOTIDE SEQUENCE</scope>
    <source>
        <strain evidence="1">Lh_5</strain>
    </source>
</reference>
<organism evidence="1 2">
    <name type="scientific">Rhodococcus hoagii</name>
    <name type="common">Corynebacterium equii</name>
    <dbReference type="NCBI Taxonomy" id="43767"/>
    <lineage>
        <taxon>Bacteria</taxon>
        <taxon>Bacillati</taxon>
        <taxon>Actinomycetota</taxon>
        <taxon>Actinomycetes</taxon>
        <taxon>Mycobacteriales</taxon>
        <taxon>Nocardiaceae</taxon>
        <taxon>Prescottella</taxon>
    </lineage>
</organism>
<dbReference type="AlphaFoldDB" id="A0AAE3BBZ0"/>
<gene>
    <name evidence="1" type="ORF">GS551_18685</name>
</gene>
<proteinExistence type="predicted"/>
<dbReference type="EMBL" id="WUYC01000004">
    <property type="protein sequence ID" value="MBM4716188.1"/>
    <property type="molecule type" value="Genomic_DNA"/>
</dbReference>
<sequence>MTDMITPEEYEIAAKVADAEGDYELRDILRSRAAHRRAESAREAEGGERGE</sequence>